<reference evidence="2 3" key="1">
    <citation type="journal article" date="2019" name="Environ. Microbiol.">
        <title>At the nexus of three kingdoms: the genome of the mycorrhizal fungus Gigaspora margarita provides insights into plant, endobacterial and fungal interactions.</title>
        <authorList>
            <person name="Venice F."/>
            <person name="Ghignone S."/>
            <person name="Salvioli di Fossalunga A."/>
            <person name="Amselem J."/>
            <person name="Novero M."/>
            <person name="Xianan X."/>
            <person name="Sedzielewska Toro K."/>
            <person name="Morin E."/>
            <person name="Lipzen A."/>
            <person name="Grigoriev I.V."/>
            <person name="Henrissat B."/>
            <person name="Martin F.M."/>
            <person name="Bonfante P."/>
        </authorList>
    </citation>
    <scope>NUCLEOTIDE SEQUENCE [LARGE SCALE GENOMIC DNA]</scope>
    <source>
        <strain evidence="2 3">BEG34</strain>
    </source>
</reference>
<dbReference type="Pfam" id="PF04014">
    <property type="entry name" value="MazE_antitoxin"/>
    <property type="match status" value="1"/>
</dbReference>
<dbReference type="SMART" id="SM00966">
    <property type="entry name" value="SpoVT_AbrB"/>
    <property type="match status" value="1"/>
</dbReference>
<evidence type="ECO:0000313" key="2">
    <source>
        <dbReference type="EMBL" id="KAF0332994.1"/>
    </source>
</evidence>
<dbReference type="EMBL" id="WTPW01004111">
    <property type="protein sequence ID" value="KAF0332994.1"/>
    <property type="molecule type" value="Genomic_DNA"/>
</dbReference>
<evidence type="ECO:0000313" key="3">
    <source>
        <dbReference type="Proteomes" id="UP000439903"/>
    </source>
</evidence>
<sequence>MSLNSKAIVSSRGQVVIPRALREKLGIHAGEEIFFYVRHDGEIELKRLTRSIEQFCGRCKRVNETMPAIDTDAAIAQAVIENDLEASRKESQ</sequence>
<proteinExistence type="predicted"/>
<feature type="domain" description="SpoVT-AbrB" evidence="1">
    <location>
        <begin position="4"/>
        <end position="50"/>
    </location>
</feature>
<dbReference type="Gene3D" id="2.10.260.10">
    <property type="match status" value="1"/>
</dbReference>
<accession>A0A8H3ZUU3</accession>
<dbReference type="InterPro" id="IPR007159">
    <property type="entry name" value="SpoVT-AbrB_dom"/>
</dbReference>
<keyword evidence="2" id="KW-0238">DNA-binding</keyword>
<gene>
    <name evidence="2" type="ORF">F8M41_017701</name>
</gene>
<dbReference type="SUPFAM" id="SSF89447">
    <property type="entry name" value="AbrB/MazE/MraZ-like"/>
    <property type="match status" value="1"/>
</dbReference>
<dbReference type="NCBIfam" id="TIGR01439">
    <property type="entry name" value="lp_hng_hel_AbrB"/>
    <property type="match status" value="1"/>
</dbReference>
<keyword evidence="3" id="KW-1185">Reference proteome</keyword>
<dbReference type="Proteomes" id="UP000439903">
    <property type="component" value="Unassembled WGS sequence"/>
</dbReference>
<dbReference type="PROSITE" id="PS51740">
    <property type="entry name" value="SPOVT_ABRB"/>
    <property type="match status" value="1"/>
</dbReference>
<dbReference type="GO" id="GO:0003677">
    <property type="term" value="F:DNA binding"/>
    <property type="evidence" value="ECO:0007669"/>
    <property type="project" value="UniProtKB-KW"/>
</dbReference>
<name>A0A8H3ZUU3_GIGMA</name>
<dbReference type="AlphaFoldDB" id="A0A8H3ZUU3"/>
<protein>
    <submittedName>
        <fullName evidence="2">AbrB/MazE/SpoVT family DNA-binding domain-containing protein</fullName>
    </submittedName>
</protein>
<comment type="caution">
    <text evidence="2">The sequence shown here is derived from an EMBL/GenBank/DDBJ whole genome shotgun (WGS) entry which is preliminary data.</text>
</comment>
<evidence type="ECO:0000259" key="1">
    <source>
        <dbReference type="PROSITE" id="PS51740"/>
    </source>
</evidence>
<organism evidence="2 3">
    <name type="scientific">Gigaspora margarita</name>
    <dbReference type="NCBI Taxonomy" id="4874"/>
    <lineage>
        <taxon>Eukaryota</taxon>
        <taxon>Fungi</taxon>
        <taxon>Fungi incertae sedis</taxon>
        <taxon>Mucoromycota</taxon>
        <taxon>Glomeromycotina</taxon>
        <taxon>Glomeromycetes</taxon>
        <taxon>Diversisporales</taxon>
        <taxon>Gigasporaceae</taxon>
        <taxon>Gigaspora</taxon>
    </lineage>
</organism>
<dbReference type="InterPro" id="IPR037914">
    <property type="entry name" value="SpoVT-AbrB_sf"/>
</dbReference>